<proteinExistence type="predicted"/>
<dbReference type="RefSeq" id="WP_062115006.1">
    <property type="nucleotide sequence ID" value="NZ_CP013236.1"/>
</dbReference>
<dbReference type="SUPFAM" id="SSF53756">
    <property type="entry name" value="UDP-Glycosyltransferase/glycogen phosphorylase"/>
    <property type="match status" value="1"/>
</dbReference>
<keyword evidence="2" id="KW-1185">Reference proteome</keyword>
<evidence type="ECO:0000313" key="1">
    <source>
        <dbReference type="EMBL" id="AMP14655.1"/>
    </source>
</evidence>
<sequence>MKLLNFQCNAIGDQISVSGMPEAVFLATGEKVAVCNDSMWVFDHNPYVTRISKEEAAAFAPEDVYFIVPDCAFQEHRDAYWKTHQAAVIASQTDFMVTYLGLAAPASRLPRLYYPATVPTPIANRVVVHTTGSDRARIGEAPFRAQNGEDHIRVMTPEVMQAIAENYQGWEMLQIGAADDVPMPGAIDLRGKLSIWETAETIGSASRFVGVNSGPMHLANAFPRVDKRIVLMEFSREYLASKSSVQPTPFRPGDIYNYVASWLDPANRHFNRFDCDIGVTHRIADI</sequence>
<gene>
    <name evidence="1" type="ORF">CPter291_2398</name>
</gene>
<organism evidence="1 2">
    <name type="scientific">Collimonas pratensis</name>
    <dbReference type="NCBI Taxonomy" id="279113"/>
    <lineage>
        <taxon>Bacteria</taxon>
        <taxon>Pseudomonadati</taxon>
        <taxon>Pseudomonadota</taxon>
        <taxon>Betaproteobacteria</taxon>
        <taxon>Burkholderiales</taxon>
        <taxon>Oxalobacteraceae</taxon>
        <taxon>Collimonas</taxon>
    </lineage>
</organism>
<reference evidence="1 2" key="1">
    <citation type="submission" date="2015-11" db="EMBL/GenBank/DDBJ databases">
        <title>Exploring the genomic traits of fungus-feeding bacterial genus Collimonas.</title>
        <authorList>
            <person name="Song C."/>
            <person name="Schmidt R."/>
            <person name="de Jager V."/>
            <person name="Krzyzanowska D."/>
            <person name="Jongedijk E."/>
            <person name="Cankar K."/>
            <person name="Beekwilder J."/>
            <person name="van Veen A."/>
            <person name="de Boer W."/>
            <person name="van Veen J.A."/>
            <person name="Garbeva P."/>
        </authorList>
    </citation>
    <scope>NUCLEOTIDE SEQUENCE [LARGE SCALE GENOMIC DNA]</scope>
    <source>
        <strain evidence="1 2">Ter291</strain>
    </source>
</reference>
<dbReference type="EMBL" id="CP013236">
    <property type="protein sequence ID" value="AMP14655.1"/>
    <property type="molecule type" value="Genomic_DNA"/>
</dbReference>
<protein>
    <submittedName>
        <fullName evidence="1">Glycosyltransferase 9 family protein</fullName>
    </submittedName>
</protein>
<name>A0ABM5Z6B8_9BURK</name>
<dbReference type="Gene3D" id="3.40.50.2000">
    <property type="entry name" value="Glycogen Phosphorylase B"/>
    <property type="match status" value="1"/>
</dbReference>
<evidence type="ECO:0000313" key="2">
    <source>
        <dbReference type="Proteomes" id="UP000074914"/>
    </source>
</evidence>
<dbReference type="Proteomes" id="UP000074914">
    <property type="component" value="Chromosome"/>
</dbReference>
<accession>A0ABM5Z6B8</accession>